<keyword evidence="1" id="KW-0812">Transmembrane</keyword>
<dbReference type="AlphaFoldDB" id="A0A8S0FVB8"/>
<name>A0A8S0FVB8_ECOLX</name>
<dbReference type="Proteomes" id="UP000467488">
    <property type="component" value="Chromosome"/>
</dbReference>
<sequence>MWQLRGSYVRQTHNAGKGPVCDCRYFIFTNAGCSFSVPRLGDVVFVGAAGVTVTDDISRALAFAIKWVAVGIAVSPMLYGLAKLVIALKS</sequence>
<reference evidence="2 3" key="1">
    <citation type="submission" date="2020-01" db="EMBL/GenBank/DDBJ databases">
        <title>Dynamics of blaIMP-6 dissemination in carbapenem resistant Enterobacteriacea isolated from regional surveillance in Osaka, Japan.</title>
        <authorList>
            <person name="Abe R."/>
            <person name="Akeda Y."/>
            <person name="Sugawara Y."/>
            <person name="Yamamoto N."/>
            <person name="Tomono K."/>
            <person name="Takeuchi D."/>
            <person name="Kawahara R."/>
            <person name="Hamada S."/>
        </authorList>
    </citation>
    <scope>NUCLEOTIDE SEQUENCE [LARGE SCALE GENOMIC DNA]</scope>
    <source>
        <strain evidence="2 3">E300</strain>
    </source>
</reference>
<feature type="transmembrane region" description="Helical" evidence="1">
    <location>
        <begin position="67"/>
        <end position="88"/>
    </location>
</feature>
<dbReference type="EMBL" id="AP022360">
    <property type="protein sequence ID" value="BBU84257.1"/>
    <property type="molecule type" value="Genomic_DNA"/>
</dbReference>
<evidence type="ECO:0000256" key="1">
    <source>
        <dbReference type="SAM" id="Phobius"/>
    </source>
</evidence>
<organism evidence="2 3">
    <name type="scientific">Escherichia coli</name>
    <dbReference type="NCBI Taxonomy" id="562"/>
    <lineage>
        <taxon>Bacteria</taxon>
        <taxon>Pseudomonadati</taxon>
        <taxon>Pseudomonadota</taxon>
        <taxon>Gammaproteobacteria</taxon>
        <taxon>Enterobacterales</taxon>
        <taxon>Enterobacteriaceae</taxon>
        <taxon>Escherichia</taxon>
    </lineage>
</organism>
<accession>A0A8S0FVB8</accession>
<keyword evidence="1" id="KW-0472">Membrane</keyword>
<evidence type="ECO:0000313" key="3">
    <source>
        <dbReference type="Proteomes" id="UP000467488"/>
    </source>
</evidence>
<gene>
    <name evidence="2" type="ORF">EIMP300_56570</name>
</gene>
<proteinExistence type="predicted"/>
<protein>
    <submittedName>
        <fullName evidence="2">Uncharacterized protein</fullName>
    </submittedName>
</protein>
<keyword evidence="1" id="KW-1133">Transmembrane helix</keyword>
<evidence type="ECO:0000313" key="2">
    <source>
        <dbReference type="EMBL" id="BBU84257.1"/>
    </source>
</evidence>
<dbReference type="OMA" id="CSFSVXR"/>